<dbReference type="AlphaFoldDB" id="A0A652YUE3"/>
<sequence>MSGIVGRLCTALIATSAIAIFATGCGSDVEPKAIAESSSTVADSNTTSASTTTSKIDGQEGTDAGGDVDIDVNIGDCVKIGGTTNDAEIDHAVCGSDESNYKVVAKAPTSDECASDIDQTYYETLLGQEQGAVCLDIDWVVGGCMDLGPGGLDDEPARIDCADSGSDVVQVIEILQGSTSIEDCGSEADSGFEHAERKFTVCTATL</sequence>
<feature type="compositionally biased region" description="Low complexity" evidence="1">
    <location>
        <begin position="37"/>
        <end position="54"/>
    </location>
</feature>
<feature type="chain" id="PRO_5038918751" description="LppU protein" evidence="2">
    <location>
        <begin position="20"/>
        <end position="206"/>
    </location>
</feature>
<name>A0A652YUE3_NOCGL</name>
<gene>
    <name evidence="3" type="ORF">FNL38_102883</name>
</gene>
<proteinExistence type="predicted"/>
<accession>A0A652YUE3</accession>
<feature type="signal peptide" evidence="2">
    <location>
        <begin position="1"/>
        <end position="19"/>
    </location>
</feature>
<evidence type="ECO:0000256" key="1">
    <source>
        <dbReference type="SAM" id="MobiDB-lite"/>
    </source>
</evidence>
<evidence type="ECO:0000313" key="3">
    <source>
        <dbReference type="EMBL" id="TYQ06739.1"/>
    </source>
</evidence>
<comment type="caution">
    <text evidence="3">The sequence shown here is derived from an EMBL/GenBank/DDBJ whole genome shotgun (WGS) entry which is preliminary data.</text>
</comment>
<feature type="region of interest" description="Disordered" evidence="1">
    <location>
        <begin position="37"/>
        <end position="64"/>
    </location>
</feature>
<reference evidence="3" key="1">
    <citation type="submission" date="2019-07" db="EMBL/GenBank/DDBJ databases">
        <title>Genomic Encyclopedia of Type Strains, Phase IV (KMG-IV): sequencing the most valuable type-strain genomes for metagenomic binning, comparative biology and taxonomic classification.</title>
        <authorList>
            <person name="Goeker M."/>
        </authorList>
    </citation>
    <scope>NUCLEOTIDE SEQUENCE</scope>
    <source>
        <strain evidence="3">DSM 44596</strain>
    </source>
</reference>
<keyword evidence="2" id="KW-0732">Signal</keyword>
<dbReference type="EMBL" id="VNIQ01000002">
    <property type="protein sequence ID" value="TYQ06739.1"/>
    <property type="molecule type" value="Genomic_DNA"/>
</dbReference>
<protein>
    <recommendedName>
        <fullName evidence="4">LppU protein</fullName>
    </recommendedName>
</protein>
<organism evidence="3">
    <name type="scientific">Nocardia globerula</name>
    <dbReference type="NCBI Taxonomy" id="1818"/>
    <lineage>
        <taxon>Bacteria</taxon>
        <taxon>Bacillati</taxon>
        <taxon>Actinomycetota</taxon>
        <taxon>Actinomycetes</taxon>
        <taxon>Mycobacteriales</taxon>
        <taxon>Nocardiaceae</taxon>
        <taxon>Nocardia</taxon>
    </lineage>
</organism>
<dbReference type="PROSITE" id="PS51257">
    <property type="entry name" value="PROKAR_LIPOPROTEIN"/>
    <property type="match status" value="1"/>
</dbReference>
<evidence type="ECO:0008006" key="4">
    <source>
        <dbReference type="Google" id="ProtNLM"/>
    </source>
</evidence>
<evidence type="ECO:0000256" key="2">
    <source>
        <dbReference type="SAM" id="SignalP"/>
    </source>
</evidence>